<dbReference type="STRING" id="1760988.SAMN02949497_1616"/>
<organism evidence="2 3">
    <name type="scientific">Methylomagnum ishizawai</name>
    <dbReference type="NCBI Taxonomy" id="1760988"/>
    <lineage>
        <taxon>Bacteria</taxon>
        <taxon>Pseudomonadati</taxon>
        <taxon>Pseudomonadota</taxon>
        <taxon>Gammaproteobacteria</taxon>
        <taxon>Methylococcales</taxon>
        <taxon>Methylococcaceae</taxon>
        <taxon>Methylomagnum</taxon>
    </lineage>
</organism>
<evidence type="ECO:0000313" key="3">
    <source>
        <dbReference type="Proteomes" id="UP000192923"/>
    </source>
</evidence>
<dbReference type="InterPro" id="IPR025587">
    <property type="entry name" value="DUF4351"/>
</dbReference>
<reference evidence="2 3" key="1">
    <citation type="submission" date="2016-12" db="EMBL/GenBank/DDBJ databases">
        <authorList>
            <person name="Song W.-J."/>
            <person name="Kurnit D.M."/>
        </authorList>
    </citation>
    <scope>NUCLEOTIDE SEQUENCE [LARGE SCALE GENOMIC DNA]</scope>
    <source>
        <strain evidence="2 3">175</strain>
    </source>
</reference>
<dbReference type="PANTHER" id="PTHR35586:SF1">
    <property type="entry name" value="SLL1691 PROTEIN"/>
    <property type="match status" value="1"/>
</dbReference>
<dbReference type="AlphaFoldDB" id="A0A1Y6CVI9"/>
<proteinExistence type="predicted"/>
<dbReference type="PANTHER" id="PTHR35586">
    <property type="entry name" value="SLL1691 PROTEIN"/>
    <property type="match status" value="1"/>
</dbReference>
<evidence type="ECO:0000259" key="1">
    <source>
        <dbReference type="Pfam" id="PF14261"/>
    </source>
</evidence>
<gene>
    <name evidence="2" type="ORF">SAMN02949497_1616</name>
</gene>
<dbReference type="Pfam" id="PF14261">
    <property type="entry name" value="DUF4351"/>
    <property type="match status" value="1"/>
</dbReference>
<dbReference type="RefSeq" id="WP_176225130.1">
    <property type="nucleotide sequence ID" value="NZ_FXAM01000001.1"/>
</dbReference>
<dbReference type="Proteomes" id="UP000192923">
    <property type="component" value="Unassembled WGS sequence"/>
</dbReference>
<dbReference type="EMBL" id="FXAM01000001">
    <property type="protein sequence ID" value="SMF94306.1"/>
    <property type="molecule type" value="Genomic_DNA"/>
</dbReference>
<feature type="domain" description="DUF4351" evidence="1">
    <location>
        <begin position="24"/>
        <end position="73"/>
    </location>
</feature>
<protein>
    <recommendedName>
        <fullName evidence="1">DUF4351 domain-containing protein</fullName>
    </recommendedName>
</protein>
<evidence type="ECO:0000313" key="2">
    <source>
        <dbReference type="EMBL" id="SMF94306.1"/>
    </source>
</evidence>
<keyword evidence="3" id="KW-1185">Reference proteome</keyword>
<accession>A0A1Y6CVI9</accession>
<name>A0A1Y6CVI9_9GAMM</name>
<sequence length="82" mass="9317">MVGIQDIELKQTRFYQDVYGEGRQEGRRQEAQALLLRLLGKRFGPLGEEVQLRIAEAGIEQLEAWTDNLLDAPDIVAVFDTN</sequence>